<keyword evidence="3" id="KW-0808">Transferase</keyword>
<keyword evidence="4" id="KW-1185">Reference proteome</keyword>
<dbReference type="RefSeq" id="WP_103878548.1">
    <property type="nucleotide sequence ID" value="NZ_FNVG01000001.1"/>
</dbReference>
<dbReference type="SFLD" id="SFLDS00019">
    <property type="entry name" value="Glutathione_Transferase_(cytos"/>
    <property type="match status" value="1"/>
</dbReference>
<evidence type="ECO:0000313" key="4">
    <source>
        <dbReference type="Proteomes" id="UP000236721"/>
    </source>
</evidence>
<accession>A0A1H5SBR9</accession>
<dbReference type="AlphaFoldDB" id="A0A1H5SBR9"/>
<dbReference type="PROSITE" id="PS50404">
    <property type="entry name" value="GST_NTER"/>
    <property type="match status" value="1"/>
</dbReference>
<feature type="domain" description="GST N-terminal" evidence="1">
    <location>
        <begin position="1"/>
        <end position="82"/>
    </location>
</feature>
<feature type="domain" description="GST C-terminal" evidence="2">
    <location>
        <begin position="88"/>
        <end position="205"/>
    </location>
</feature>
<dbReference type="InterPro" id="IPR036282">
    <property type="entry name" value="Glutathione-S-Trfase_C_sf"/>
</dbReference>
<dbReference type="OrthoDB" id="9803562at2"/>
<protein>
    <submittedName>
        <fullName evidence="3">Glutathione S-transferase</fullName>
    </submittedName>
</protein>
<dbReference type="InterPro" id="IPR036249">
    <property type="entry name" value="Thioredoxin-like_sf"/>
</dbReference>
<dbReference type="InterPro" id="IPR004045">
    <property type="entry name" value="Glutathione_S-Trfase_N"/>
</dbReference>
<proteinExistence type="predicted"/>
<dbReference type="PANTHER" id="PTHR43986:SF10">
    <property type="entry name" value="ELONGATION FACTOR EEF-1B GAMMA SUBUNIT, PUTATIVE (AFU_ORTHOLOGUE AFUA_1G17120)-RELATED"/>
    <property type="match status" value="1"/>
</dbReference>
<dbReference type="Gene3D" id="1.20.1050.10">
    <property type="match status" value="1"/>
</dbReference>
<organism evidence="3 4">
    <name type="scientific">Vibrio hangzhouensis</name>
    <dbReference type="NCBI Taxonomy" id="462991"/>
    <lineage>
        <taxon>Bacteria</taxon>
        <taxon>Pseudomonadati</taxon>
        <taxon>Pseudomonadota</taxon>
        <taxon>Gammaproteobacteria</taxon>
        <taxon>Vibrionales</taxon>
        <taxon>Vibrionaceae</taxon>
        <taxon>Vibrio</taxon>
    </lineage>
</organism>
<dbReference type="GO" id="GO:0005737">
    <property type="term" value="C:cytoplasm"/>
    <property type="evidence" value="ECO:0007669"/>
    <property type="project" value="TreeGrafter"/>
</dbReference>
<gene>
    <name evidence="3" type="ORF">SAMN04488244_101309</name>
</gene>
<name>A0A1H5SBR9_9VIBR</name>
<dbReference type="PANTHER" id="PTHR43986">
    <property type="entry name" value="ELONGATION FACTOR 1-GAMMA"/>
    <property type="match status" value="1"/>
</dbReference>
<dbReference type="InterPro" id="IPR004046">
    <property type="entry name" value="GST_C"/>
</dbReference>
<dbReference type="InterPro" id="IPR040079">
    <property type="entry name" value="Glutathione_S-Trfase"/>
</dbReference>
<dbReference type="SUPFAM" id="SSF47616">
    <property type="entry name" value="GST C-terminal domain-like"/>
    <property type="match status" value="1"/>
</dbReference>
<dbReference type="InterPro" id="IPR010987">
    <property type="entry name" value="Glutathione-S-Trfase_C-like"/>
</dbReference>
<reference evidence="4" key="1">
    <citation type="submission" date="2016-10" db="EMBL/GenBank/DDBJ databases">
        <authorList>
            <person name="Varghese N."/>
            <person name="Submissions S."/>
        </authorList>
    </citation>
    <scope>NUCLEOTIDE SEQUENCE [LARGE SCALE GENOMIC DNA]</scope>
    <source>
        <strain evidence="4">CGMCC 1.7062</strain>
    </source>
</reference>
<dbReference type="Pfam" id="PF13409">
    <property type="entry name" value="GST_N_2"/>
    <property type="match status" value="1"/>
</dbReference>
<dbReference type="SFLD" id="SFLDG00358">
    <property type="entry name" value="Main_(cytGST)"/>
    <property type="match status" value="1"/>
</dbReference>
<evidence type="ECO:0000259" key="2">
    <source>
        <dbReference type="PROSITE" id="PS50405"/>
    </source>
</evidence>
<dbReference type="GO" id="GO:0016740">
    <property type="term" value="F:transferase activity"/>
    <property type="evidence" value="ECO:0007669"/>
    <property type="project" value="UniProtKB-KW"/>
</dbReference>
<dbReference type="Proteomes" id="UP000236721">
    <property type="component" value="Unassembled WGS sequence"/>
</dbReference>
<dbReference type="InterPro" id="IPR050802">
    <property type="entry name" value="EF-GSTs"/>
</dbReference>
<evidence type="ECO:0000259" key="1">
    <source>
        <dbReference type="PROSITE" id="PS50404"/>
    </source>
</evidence>
<dbReference type="Gene3D" id="3.40.30.10">
    <property type="entry name" value="Glutaredoxin"/>
    <property type="match status" value="1"/>
</dbReference>
<evidence type="ECO:0000313" key="3">
    <source>
        <dbReference type="EMBL" id="SEF47965.1"/>
    </source>
</evidence>
<dbReference type="SUPFAM" id="SSF52833">
    <property type="entry name" value="Thioredoxin-like"/>
    <property type="match status" value="1"/>
</dbReference>
<sequence>MKLYEHDITVSCKRLNLFLREIGVSDLERIEVNVRAGDNLSDDYRAKSANGKVPLLELDDGTFLSETVAICRYFDETKPNDLNLFGESVLGRAKVEMWNRIVEIEGIQNAFQAFRNLTGIYSDRENCVEAWGEEAKHRVELFLPKLDKQLSESDYVATQEYTIADISAYIFVVVAINALKLEVLDVYPNIKRWYDTVTVRPAVTG</sequence>
<dbReference type="PROSITE" id="PS50405">
    <property type="entry name" value="GST_CTER"/>
    <property type="match status" value="1"/>
</dbReference>
<dbReference type="Pfam" id="PF00043">
    <property type="entry name" value="GST_C"/>
    <property type="match status" value="1"/>
</dbReference>
<dbReference type="GO" id="GO:0006414">
    <property type="term" value="P:translational elongation"/>
    <property type="evidence" value="ECO:0007669"/>
    <property type="project" value="TreeGrafter"/>
</dbReference>
<dbReference type="EMBL" id="FNVG01000001">
    <property type="protein sequence ID" value="SEF47965.1"/>
    <property type="molecule type" value="Genomic_DNA"/>
</dbReference>